<feature type="transmembrane region" description="Helical" evidence="1">
    <location>
        <begin position="126"/>
        <end position="147"/>
    </location>
</feature>
<keyword evidence="1" id="KW-0812">Transmembrane</keyword>
<protein>
    <submittedName>
        <fullName evidence="2">Variable surface protein</fullName>
    </submittedName>
</protein>
<organism evidence="2 3">
    <name type="scientific">Plasmodium gonderi</name>
    <dbReference type="NCBI Taxonomy" id="77519"/>
    <lineage>
        <taxon>Eukaryota</taxon>
        <taxon>Sar</taxon>
        <taxon>Alveolata</taxon>
        <taxon>Apicomplexa</taxon>
        <taxon>Aconoidasida</taxon>
        <taxon>Haemosporida</taxon>
        <taxon>Plasmodiidae</taxon>
        <taxon>Plasmodium</taxon>
        <taxon>Plasmodium (Plasmodium)</taxon>
    </lineage>
</organism>
<dbReference type="EMBL" id="BDQF01000112">
    <property type="protein sequence ID" value="GAW84104.1"/>
    <property type="molecule type" value="Genomic_DNA"/>
</dbReference>
<sequence length="308" mass="36660">MENIDLKKFYKKFEKGCYNDVGTLHFCSPVENSESISNKVSDTYYKIYAIKTKFSPSQNIFTIEEIESPKYCIYFKYWFYDQIINYELDDTELMKLFDLKGRLYLDGIFPCKFNIKDLEEIKKVRLLLYYLLNCAVSTTSAPIYNIFCSYGLSKCLNEVIDLYNIRTKCDTIYHDNLCKELNEYYQATRIERLPMFECDEGIGTPVYNSLQEETPANIVLQERILPESGNSLVRKSIIATILIFGLLFIFFVLHKVTPFKRHLRDTFLKKRKIEHKQKEEQNEFAEYMSEYDNMKNFKDEHQLLFYVS</sequence>
<dbReference type="AlphaFoldDB" id="A0A1Y1JW54"/>
<evidence type="ECO:0000313" key="2">
    <source>
        <dbReference type="EMBL" id="GAW84104.1"/>
    </source>
</evidence>
<dbReference type="Pfam" id="PF05795">
    <property type="entry name" value="Plasmodium_Vir"/>
    <property type="match status" value="1"/>
</dbReference>
<feature type="transmembrane region" description="Helical" evidence="1">
    <location>
        <begin position="236"/>
        <end position="254"/>
    </location>
</feature>
<keyword evidence="1" id="KW-0472">Membrane</keyword>
<gene>
    <name evidence="2" type="ORF">PGO_001105</name>
</gene>
<proteinExistence type="predicted"/>
<evidence type="ECO:0000313" key="3">
    <source>
        <dbReference type="Proteomes" id="UP000195521"/>
    </source>
</evidence>
<evidence type="ECO:0000256" key="1">
    <source>
        <dbReference type="SAM" id="Phobius"/>
    </source>
</evidence>
<accession>A0A1Y1JW54</accession>
<dbReference type="RefSeq" id="XP_028546693.1">
    <property type="nucleotide sequence ID" value="XM_028690892.1"/>
</dbReference>
<dbReference type="Proteomes" id="UP000195521">
    <property type="component" value="Unassembled WGS sequence"/>
</dbReference>
<dbReference type="OrthoDB" id="388072at2759"/>
<reference evidence="3" key="1">
    <citation type="submission" date="2017-04" db="EMBL/GenBank/DDBJ databases">
        <title>Plasmodium gonderi genome.</title>
        <authorList>
            <person name="Arisue N."/>
            <person name="Honma H."/>
            <person name="Kawai S."/>
            <person name="Tougan T."/>
            <person name="Tanabe K."/>
            <person name="Horii T."/>
        </authorList>
    </citation>
    <scope>NUCLEOTIDE SEQUENCE [LARGE SCALE GENOMIC DNA]</scope>
    <source>
        <strain evidence="3">ATCC 30045</strain>
    </source>
</reference>
<keyword evidence="1" id="KW-1133">Transmembrane helix</keyword>
<dbReference type="InterPro" id="IPR008780">
    <property type="entry name" value="Plasmodium_Vir"/>
</dbReference>
<name>A0A1Y1JW54_PLAGO</name>
<keyword evidence="3" id="KW-1185">Reference proteome</keyword>
<comment type="caution">
    <text evidence="2">The sequence shown here is derived from an EMBL/GenBank/DDBJ whole genome shotgun (WGS) entry which is preliminary data.</text>
</comment>
<dbReference type="GeneID" id="39744912"/>